<name>A0A7J6LLS0_PEROL</name>
<dbReference type="InterPro" id="IPR001130">
    <property type="entry name" value="TatD-like"/>
</dbReference>
<evidence type="ECO:0000256" key="1">
    <source>
        <dbReference type="ARBA" id="ARBA00005991"/>
    </source>
</evidence>
<organism evidence="5 7">
    <name type="scientific">Perkinsus olseni</name>
    <name type="common">Perkinsus atlanticus</name>
    <dbReference type="NCBI Taxonomy" id="32597"/>
    <lineage>
        <taxon>Eukaryota</taxon>
        <taxon>Sar</taxon>
        <taxon>Alveolata</taxon>
        <taxon>Perkinsozoa</taxon>
        <taxon>Perkinsea</taxon>
        <taxon>Perkinsida</taxon>
        <taxon>Perkinsidae</taxon>
        <taxon>Perkinsus</taxon>
    </lineage>
</organism>
<dbReference type="Gene3D" id="3.20.20.140">
    <property type="entry name" value="Metal-dependent hydrolases"/>
    <property type="match status" value="1"/>
</dbReference>
<dbReference type="InterPro" id="IPR035979">
    <property type="entry name" value="RBD_domain_sf"/>
</dbReference>
<accession>A0A7J6LLS0</accession>
<dbReference type="EMBL" id="JABANN010000227">
    <property type="protein sequence ID" value="KAF4665627.1"/>
    <property type="molecule type" value="Genomic_DNA"/>
</dbReference>
<dbReference type="GO" id="GO:0000184">
    <property type="term" value="P:nuclear-transcribed mRNA catabolic process, nonsense-mediated decay"/>
    <property type="evidence" value="ECO:0007669"/>
    <property type="project" value="UniProtKB-KW"/>
</dbReference>
<dbReference type="GO" id="GO:0016788">
    <property type="term" value="F:hydrolase activity, acting on ester bonds"/>
    <property type="evidence" value="ECO:0007669"/>
    <property type="project" value="InterPro"/>
</dbReference>
<feature type="compositionally biased region" description="Basic and acidic residues" evidence="3">
    <location>
        <begin position="314"/>
        <end position="334"/>
    </location>
</feature>
<dbReference type="AlphaFoldDB" id="A0A7J6LLS0"/>
<feature type="region of interest" description="Disordered" evidence="3">
    <location>
        <begin position="1"/>
        <end position="128"/>
    </location>
</feature>
<evidence type="ECO:0000313" key="8">
    <source>
        <dbReference type="Proteomes" id="UP000572268"/>
    </source>
</evidence>
<feature type="region of interest" description="Disordered" evidence="3">
    <location>
        <begin position="289"/>
        <end position="380"/>
    </location>
</feature>
<feature type="domain" description="UPF3" evidence="4">
    <location>
        <begin position="126"/>
        <end position="261"/>
    </location>
</feature>
<evidence type="ECO:0000259" key="4">
    <source>
        <dbReference type="Pfam" id="PF03467"/>
    </source>
</evidence>
<dbReference type="Proteomes" id="UP000570595">
    <property type="component" value="Unassembled WGS sequence"/>
</dbReference>
<sequence>MYRPKGRVMLSTVTGPREEAAEKVAEAKDEKASLANKEGDTRGKGKGRKGAEGRKEESTPPTPGKGKGGNRAGKGKGKGRLGGDDDDDENHKTRKGKGGIEGGKSKSSTPEKGKEIDEQGPPGSSRKVVVRLLPPTITEEQLWKSIPETVKGSVVWRYFVPGVQPKRPSITSPAVNSRCYLEFDSKQRAADFVNSFHGHKFVDHLGETYRAVVCAAPWGRCMPGGSSRRPRHSRDVKEGSIDKCKYFKDFIASIAEEAPVALPEPLEVTCDPAKTPLVDYINDWYKEKEKRREKERRRQREAAEEARKKKKHAAKEAKKAGEKEGAVEPQEGKKKSSRSGRSSKDDGNFRAATDTGEVAGEDGDLLAGETVERSPRESAERAKSCWRAAVAVWDAHNMGKLTSVGARAELVRRCSAIGVGMVVACSTGPEDWDDTAGLDPSLYKPQVGIHPWYVTEEMAEVEAGTSWVQKMRRLLEANPSFGVGEIGIDKIRAKEVPMEIQMKVFERQLELAAELGRPVSLHCVRAYGQLLDTLKGVDERIPAIVLHA</sequence>
<dbReference type="Pfam" id="PF01026">
    <property type="entry name" value="TatD_DNase"/>
    <property type="match status" value="1"/>
</dbReference>
<comment type="similarity">
    <text evidence="1">Belongs to the RENT3 family.</text>
</comment>
<dbReference type="Proteomes" id="UP000572268">
    <property type="component" value="Unassembled WGS sequence"/>
</dbReference>
<keyword evidence="2" id="KW-0866">Nonsense-mediated mRNA decay</keyword>
<evidence type="ECO:0000256" key="2">
    <source>
        <dbReference type="ARBA" id="ARBA00023161"/>
    </source>
</evidence>
<dbReference type="SUPFAM" id="SSF51556">
    <property type="entry name" value="Metallo-dependent hydrolases"/>
    <property type="match status" value="1"/>
</dbReference>
<dbReference type="InterPro" id="IPR012677">
    <property type="entry name" value="Nucleotide-bd_a/b_plait_sf"/>
</dbReference>
<comment type="caution">
    <text evidence="5">The sequence shown here is derived from an EMBL/GenBank/DDBJ whole genome shotgun (WGS) entry which is preliminary data.</text>
</comment>
<dbReference type="Gene3D" id="3.30.70.330">
    <property type="match status" value="1"/>
</dbReference>
<dbReference type="InterPro" id="IPR005120">
    <property type="entry name" value="UPF3_dom"/>
</dbReference>
<dbReference type="GO" id="GO:0003676">
    <property type="term" value="F:nucleic acid binding"/>
    <property type="evidence" value="ECO:0007669"/>
    <property type="project" value="InterPro"/>
</dbReference>
<evidence type="ECO:0000313" key="7">
    <source>
        <dbReference type="Proteomes" id="UP000570595"/>
    </source>
</evidence>
<dbReference type="PANTHER" id="PTHR47176">
    <property type="entry name" value="OSJNBA0020J04.13 PROTEIN"/>
    <property type="match status" value="1"/>
</dbReference>
<evidence type="ECO:0000256" key="3">
    <source>
        <dbReference type="SAM" id="MobiDB-lite"/>
    </source>
</evidence>
<feature type="compositionally biased region" description="Basic and acidic residues" evidence="3">
    <location>
        <begin position="16"/>
        <end position="58"/>
    </location>
</feature>
<dbReference type="InterPro" id="IPR032466">
    <property type="entry name" value="Metal_Hydrolase"/>
</dbReference>
<dbReference type="CDD" id="cd12455">
    <property type="entry name" value="RRM_like_Smg4_UPF3"/>
    <property type="match status" value="1"/>
</dbReference>
<gene>
    <name evidence="6" type="ORF">FOL46_003555</name>
    <name evidence="5" type="ORF">FOZ61_004204</name>
</gene>
<protein>
    <recommendedName>
        <fullName evidence="4">UPF3 domain-containing protein</fullName>
    </recommendedName>
</protein>
<dbReference type="OrthoDB" id="18087at2759"/>
<dbReference type="SUPFAM" id="SSF54928">
    <property type="entry name" value="RNA-binding domain, RBD"/>
    <property type="match status" value="1"/>
</dbReference>
<dbReference type="EMBL" id="JABAHT010000240">
    <property type="protein sequence ID" value="KAF4660177.1"/>
    <property type="molecule type" value="Genomic_DNA"/>
</dbReference>
<reference evidence="7 8" key="1">
    <citation type="submission" date="2020-04" db="EMBL/GenBank/DDBJ databases">
        <title>Perkinsus olseni comparative genomics.</title>
        <authorList>
            <person name="Bogema D.R."/>
        </authorList>
    </citation>
    <scope>NUCLEOTIDE SEQUENCE [LARGE SCALE GENOMIC DNA]</scope>
    <source>
        <strain evidence="5">ATCC PRA-179</strain>
        <strain evidence="6">ATCC PRA-31</strain>
    </source>
</reference>
<feature type="compositionally biased region" description="Basic and acidic residues" evidence="3">
    <location>
        <begin position="370"/>
        <end position="380"/>
    </location>
</feature>
<dbReference type="PANTHER" id="PTHR47176:SF1">
    <property type="entry name" value="OS04G0577500 PROTEIN"/>
    <property type="match status" value="1"/>
</dbReference>
<feature type="compositionally biased region" description="Basic and acidic residues" evidence="3">
    <location>
        <begin position="289"/>
        <end position="307"/>
    </location>
</feature>
<dbReference type="Pfam" id="PF03467">
    <property type="entry name" value="Smg4_UPF3"/>
    <property type="match status" value="1"/>
</dbReference>
<proteinExistence type="inferred from homology"/>
<evidence type="ECO:0000313" key="6">
    <source>
        <dbReference type="EMBL" id="KAF4665627.1"/>
    </source>
</evidence>
<evidence type="ECO:0000313" key="5">
    <source>
        <dbReference type="EMBL" id="KAF4660177.1"/>
    </source>
</evidence>